<dbReference type="Gene3D" id="3.40.225.10">
    <property type="entry name" value="Class II aldolase/adducin N-terminal domain"/>
    <property type="match status" value="1"/>
</dbReference>
<feature type="domain" description="Class II aldolase/adducin N-terminal" evidence="3">
    <location>
        <begin position="8"/>
        <end position="183"/>
    </location>
</feature>
<dbReference type="RefSeq" id="WP_380718512.1">
    <property type="nucleotide sequence ID" value="NZ_JBHSGI010000024.1"/>
</dbReference>
<dbReference type="Pfam" id="PF00596">
    <property type="entry name" value="Aldolase_II"/>
    <property type="match status" value="1"/>
</dbReference>
<comment type="caution">
    <text evidence="4">The sequence shown here is derived from an EMBL/GenBank/DDBJ whole genome shotgun (WGS) entry which is preliminary data.</text>
</comment>
<accession>A0ABV9KJ29</accession>
<dbReference type="InterPro" id="IPR036409">
    <property type="entry name" value="Aldolase_II/adducin_N_sf"/>
</dbReference>
<dbReference type="SUPFAM" id="SSF53639">
    <property type="entry name" value="AraD/HMP-PK domain-like"/>
    <property type="match status" value="1"/>
</dbReference>
<reference evidence="5" key="1">
    <citation type="journal article" date="2019" name="Int. J. Syst. Evol. Microbiol.">
        <title>The Global Catalogue of Microorganisms (GCM) 10K type strain sequencing project: providing services to taxonomists for standard genome sequencing and annotation.</title>
        <authorList>
            <consortium name="The Broad Institute Genomics Platform"/>
            <consortium name="The Broad Institute Genome Sequencing Center for Infectious Disease"/>
            <person name="Wu L."/>
            <person name="Ma J."/>
        </authorList>
    </citation>
    <scope>NUCLEOTIDE SEQUENCE [LARGE SCALE GENOMIC DNA]</scope>
    <source>
        <strain evidence="5">CGMCC 4.7283</strain>
    </source>
</reference>
<dbReference type="PANTHER" id="PTHR22789:SF0">
    <property type="entry name" value="3-OXO-TETRONATE 4-PHOSPHATE DECARBOXYLASE-RELATED"/>
    <property type="match status" value="1"/>
</dbReference>
<evidence type="ECO:0000256" key="2">
    <source>
        <dbReference type="ARBA" id="ARBA00023239"/>
    </source>
</evidence>
<keyword evidence="1" id="KW-0479">Metal-binding</keyword>
<evidence type="ECO:0000256" key="1">
    <source>
        <dbReference type="ARBA" id="ARBA00022723"/>
    </source>
</evidence>
<proteinExistence type="predicted"/>
<evidence type="ECO:0000259" key="3">
    <source>
        <dbReference type="SMART" id="SM01007"/>
    </source>
</evidence>
<dbReference type="EMBL" id="JBHSGI010000024">
    <property type="protein sequence ID" value="MFC4669983.1"/>
    <property type="molecule type" value="Genomic_DNA"/>
</dbReference>
<evidence type="ECO:0000313" key="5">
    <source>
        <dbReference type="Proteomes" id="UP001595973"/>
    </source>
</evidence>
<gene>
    <name evidence="4" type="ORF">ACFO5X_15580</name>
</gene>
<evidence type="ECO:0000313" key="4">
    <source>
        <dbReference type="EMBL" id="MFC4669983.1"/>
    </source>
</evidence>
<dbReference type="Proteomes" id="UP001595973">
    <property type="component" value="Unassembled WGS sequence"/>
</dbReference>
<keyword evidence="2" id="KW-0456">Lyase</keyword>
<dbReference type="SMART" id="SM01007">
    <property type="entry name" value="Aldolase_II"/>
    <property type="match status" value="1"/>
</dbReference>
<keyword evidence="5" id="KW-1185">Reference proteome</keyword>
<name>A0ABV9KJ29_9RHOB</name>
<organism evidence="4 5">
    <name type="scientific">Seohaeicola nanhaiensis</name>
    <dbReference type="NCBI Taxonomy" id="1387282"/>
    <lineage>
        <taxon>Bacteria</taxon>
        <taxon>Pseudomonadati</taxon>
        <taxon>Pseudomonadota</taxon>
        <taxon>Alphaproteobacteria</taxon>
        <taxon>Rhodobacterales</taxon>
        <taxon>Roseobacteraceae</taxon>
        <taxon>Seohaeicola</taxon>
    </lineage>
</organism>
<dbReference type="PANTHER" id="PTHR22789">
    <property type="entry name" value="FUCULOSE PHOSPHATE ALDOLASE"/>
    <property type="match status" value="1"/>
</dbReference>
<dbReference type="InterPro" id="IPR001303">
    <property type="entry name" value="Aldolase_II/adducin_N"/>
</dbReference>
<dbReference type="InterPro" id="IPR050197">
    <property type="entry name" value="Aldolase_class_II_sugar_metab"/>
</dbReference>
<protein>
    <submittedName>
        <fullName evidence="4">Class II aldolase/adducin family protein</fullName>
    </submittedName>
</protein>
<sequence length="219" mass="23802">MTEGEIREALVHYSRLCVERGLSNATAGNISMRFEAGMLITPSGIPPDRMEPGQISAVSFDGRFSGNWKPSSEWALHAALYQRRPEAGAVLHAHPTYCVALSCLREPMPPFHYMVASFGGNEVPCAPYETFGSQALAEAVVATMGTRFTACLMANHGMIALAGDLETAMGRTEKLEVLARQFQLARAMGSPVLLSEEEMAVVHRQYKTYGYGTPAEVIS</sequence>